<dbReference type="Pfam" id="PF13181">
    <property type="entry name" value="TPR_8"/>
    <property type="match status" value="1"/>
</dbReference>
<protein>
    <submittedName>
        <fullName evidence="4">Uncharacterized protein</fullName>
    </submittedName>
</protein>
<keyword evidence="3" id="KW-0472">Membrane</keyword>
<dbReference type="GO" id="GO:0045842">
    <property type="term" value="P:positive regulation of mitotic metaphase/anaphase transition"/>
    <property type="evidence" value="ECO:0007669"/>
    <property type="project" value="TreeGrafter"/>
</dbReference>
<feature type="repeat" description="TPR" evidence="2">
    <location>
        <begin position="18"/>
        <end position="51"/>
    </location>
</feature>
<dbReference type="Gene3D" id="1.25.40.10">
    <property type="entry name" value="Tetratricopeptide repeat domain"/>
    <property type="match status" value="1"/>
</dbReference>
<keyword evidence="3" id="KW-1133">Transmembrane helix</keyword>
<evidence type="ECO:0000256" key="2">
    <source>
        <dbReference type="PROSITE-ProRule" id="PRU00339"/>
    </source>
</evidence>
<dbReference type="InterPro" id="IPR011990">
    <property type="entry name" value="TPR-like_helical_dom_sf"/>
</dbReference>
<dbReference type="Proteomes" id="UP000235965">
    <property type="component" value="Unassembled WGS sequence"/>
</dbReference>
<feature type="repeat" description="TPR" evidence="2">
    <location>
        <begin position="86"/>
        <end position="119"/>
    </location>
</feature>
<dbReference type="PROSITE" id="PS50005">
    <property type="entry name" value="TPR"/>
    <property type="match status" value="4"/>
</dbReference>
<dbReference type="Pfam" id="PF13414">
    <property type="entry name" value="TPR_11"/>
    <property type="match status" value="1"/>
</dbReference>
<name>A0A2J7QCV2_9NEOP</name>
<dbReference type="AlphaFoldDB" id="A0A2J7QCV2"/>
<keyword evidence="1 2" id="KW-0802">TPR repeat</keyword>
<dbReference type="OrthoDB" id="10262026at2759"/>
<dbReference type="GO" id="GO:0051301">
    <property type="term" value="P:cell division"/>
    <property type="evidence" value="ECO:0007669"/>
    <property type="project" value="TreeGrafter"/>
</dbReference>
<dbReference type="SMART" id="SM00028">
    <property type="entry name" value="TPR"/>
    <property type="match status" value="6"/>
</dbReference>
<keyword evidence="3" id="KW-0812">Transmembrane</keyword>
<evidence type="ECO:0000256" key="1">
    <source>
        <dbReference type="ARBA" id="ARBA00022803"/>
    </source>
</evidence>
<evidence type="ECO:0000256" key="3">
    <source>
        <dbReference type="SAM" id="Phobius"/>
    </source>
</evidence>
<dbReference type="GO" id="GO:0016567">
    <property type="term" value="P:protein ubiquitination"/>
    <property type="evidence" value="ECO:0007669"/>
    <property type="project" value="TreeGrafter"/>
</dbReference>
<evidence type="ECO:0000313" key="5">
    <source>
        <dbReference type="Proteomes" id="UP000235965"/>
    </source>
</evidence>
<feature type="repeat" description="TPR" evidence="2">
    <location>
        <begin position="194"/>
        <end position="227"/>
    </location>
</feature>
<gene>
    <name evidence="4" type="ORF">B7P43_G17124</name>
</gene>
<evidence type="ECO:0000313" key="4">
    <source>
        <dbReference type="EMBL" id="PNF26403.1"/>
    </source>
</evidence>
<dbReference type="GO" id="GO:0031145">
    <property type="term" value="P:anaphase-promoting complex-dependent catabolic process"/>
    <property type="evidence" value="ECO:0007669"/>
    <property type="project" value="TreeGrafter"/>
</dbReference>
<organism evidence="4 5">
    <name type="scientific">Cryptotermes secundus</name>
    <dbReference type="NCBI Taxonomy" id="105785"/>
    <lineage>
        <taxon>Eukaryota</taxon>
        <taxon>Metazoa</taxon>
        <taxon>Ecdysozoa</taxon>
        <taxon>Arthropoda</taxon>
        <taxon>Hexapoda</taxon>
        <taxon>Insecta</taxon>
        <taxon>Pterygota</taxon>
        <taxon>Neoptera</taxon>
        <taxon>Polyneoptera</taxon>
        <taxon>Dictyoptera</taxon>
        <taxon>Blattodea</taxon>
        <taxon>Blattoidea</taxon>
        <taxon>Termitoidae</taxon>
        <taxon>Kalotermitidae</taxon>
        <taxon>Cryptotermitinae</taxon>
        <taxon>Cryptotermes</taxon>
    </lineage>
</organism>
<dbReference type="EMBL" id="NEVH01015876">
    <property type="protein sequence ID" value="PNF26403.1"/>
    <property type="molecule type" value="Genomic_DNA"/>
</dbReference>
<reference evidence="4 5" key="1">
    <citation type="submission" date="2017-12" db="EMBL/GenBank/DDBJ databases">
        <title>Hemimetabolous genomes reveal molecular basis of termite eusociality.</title>
        <authorList>
            <person name="Harrison M.C."/>
            <person name="Jongepier E."/>
            <person name="Robertson H.M."/>
            <person name="Arning N."/>
            <person name="Bitard-Feildel T."/>
            <person name="Chao H."/>
            <person name="Childers C.P."/>
            <person name="Dinh H."/>
            <person name="Doddapaneni H."/>
            <person name="Dugan S."/>
            <person name="Gowin J."/>
            <person name="Greiner C."/>
            <person name="Han Y."/>
            <person name="Hu H."/>
            <person name="Hughes D.S.T."/>
            <person name="Huylmans A.-K."/>
            <person name="Kemena C."/>
            <person name="Kremer L.P.M."/>
            <person name="Lee S.L."/>
            <person name="Lopez-Ezquerra A."/>
            <person name="Mallet L."/>
            <person name="Monroy-Kuhn J.M."/>
            <person name="Moser A."/>
            <person name="Murali S.C."/>
            <person name="Muzny D.M."/>
            <person name="Otani S."/>
            <person name="Piulachs M.-D."/>
            <person name="Poelchau M."/>
            <person name="Qu J."/>
            <person name="Schaub F."/>
            <person name="Wada-Katsumata A."/>
            <person name="Worley K.C."/>
            <person name="Xie Q."/>
            <person name="Ylla G."/>
            <person name="Poulsen M."/>
            <person name="Gibbs R.A."/>
            <person name="Schal C."/>
            <person name="Richards S."/>
            <person name="Belles X."/>
            <person name="Korb J."/>
            <person name="Bornberg-Bauer E."/>
        </authorList>
    </citation>
    <scope>NUCLEOTIDE SEQUENCE [LARGE SCALE GENOMIC DNA]</scope>
    <source>
        <tissue evidence="4">Whole body</tissue>
    </source>
</reference>
<dbReference type="InterPro" id="IPR019734">
    <property type="entry name" value="TPR_rpt"/>
</dbReference>
<dbReference type="SUPFAM" id="SSF48452">
    <property type="entry name" value="TPR-like"/>
    <property type="match status" value="1"/>
</dbReference>
<sequence length="282" mass="32992">MLIRTVVITLNLAFCFICSYSIFTGNYYSLRSEHQKAVLYFQRALKLNPQYLSAWTLMGHEFMEMKNTNAAIQSYRQAIEVNRRDYRAWYGLGQTYEILKMFFYCLYYYKQAQQLRPNDSRMLIALGETYEKLDKIQDALKCYYKARSVGDIEGTALLRLAKLYDKLNEFSHAAAAFTEYVTNNEPHADKNEISQAYKYLANFFVKRNQVDEAYQYAQKCLEFEETKEEGKALLKAIAQKRSQQEEGEMQVEDSVSVIRVRPRLAEGTPNNQFTPMNLSFTT</sequence>
<dbReference type="PANTHER" id="PTHR12558:SF10">
    <property type="entry name" value="CELL DIVISION CYCLE PROTEIN 23 HOMOLOG"/>
    <property type="match status" value="1"/>
</dbReference>
<dbReference type="GO" id="GO:0005680">
    <property type="term" value="C:anaphase-promoting complex"/>
    <property type="evidence" value="ECO:0007669"/>
    <property type="project" value="TreeGrafter"/>
</dbReference>
<keyword evidence="5" id="KW-1185">Reference proteome</keyword>
<feature type="transmembrane region" description="Helical" evidence="3">
    <location>
        <begin position="6"/>
        <end position="28"/>
    </location>
</feature>
<comment type="caution">
    <text evidence="4">The sequence shown here is derived from an EMBL/GenBank/DDBJ whole genome shotgun (WGS) entry which is preliminary data.</text>
</comment>
<accession>A0A2J7QCV2</accession>
<feature type="repeat" description="TPR" evidence="2">
    <location>
        <begin position="52"/>
        <end position="85"/>
    </location>
</feature>
<dbReference type="PANTHER" id="PTHR12558">
    <property type="entry name" value="CELL DIVISION CYCLE 16,23,27"/>
    <property type="match status" value="1"/>
</dbReference>
<proteinExistence type="predicted"/>